<reference evidence="3 4" key="1">
    <citation type="journal article" date="2010" name="Nature">
        <title>The Ectocarpus genome and the independent evolution of multicellularity in brown algae.</title>
        <authorList>
            <person name="Cock J.M."/>
            <person name="Sterck L."/>
            <person name="Rouze P."/>
            <person name="Scornet D."/>
            <person name="Allen A.E."/>
            <person name="Amoutzias G."/>
            <person name="Anthouard V."/>
            <person name="Artiguenave F."/>
            <person name="Aury J.M."/>
            <person name="Badger J.H."/>
            <person name="Beszteri B."/>
            <person name="Billiau K."/>
            <person name="Bonnet E."/>
            <person name="Bothwell J.H."/>
            <person name="Bowler C."/>
            <person name="Boyen C."/>
            <person name="Brownlee C."/>
            <person name="Carrano C.J."/>
            <person name="Charrier B."/>
            <person name="Cho G.Y."/>
            <person name="Coelho S.M."/>
            <person name="Collen J."/>
            <person name="Corre E."/>
            <person name="Da Silva C."/>
            <person name="Delage L."/>
            <person name="Delaroque N."/>
            <person name="Dittami S.M."/>
            <person name="Doulbeau S."/>
            <person name="Elias M."/>
            <person name="Farnham G."/>
            <person name="Gachon C.M."/>
            <person name="Gschloessl B."/>
            <person name="Heesch S."/>
            <person name="Jabbari K."/>
            <person name="Jubin C."/>
            <person name="Kawai H."/>
            <person name="Kimura K."/>
            <person name="Kloareg B."/>
            <person name="Kupper F.C."/>
            <person name="Lang D."/>
            <person name="Le Bail A."/>
            <person name="Leblanc C."/>
            <person name="Lerouge P."/>
            <person name="Lohr M."/>
            <person name="Lopez P.J."/>
            <person name="Martens C."/>
            <person name="Maumus F."/>
            <person name="Michel G."/>
            <person name="Miranda-Saavedra D."/>
            <person name="Morales J."/>
            <person name="Moreau H."/>
            <person name="Motomura T."/>
            <person name="Nagasato C."/>
            <person name="Napoli C.A."/>
            <person name="Nelson D.R."/>
            <person name="Nyvall-Collen P."/>
            <person name="Peters A.F."/>
            <person name="Pommier C."/>
            <person name="Potin P."/>
            <person name="Poulain J."/>
            <person name="Quesneville H."/>
            <person name="Read B."/>
            <person name="Rensing S.A."/>
            <person name="Ritter A."/>
            <person name="Rousvoal S."/>
            <person name="Samanta M."/>
            <person name="Samson G."/>
            <person name="Schroeder D.C."/>
            <person name="Segurens B."/>
            <person name="Strittmatter M."/>
            <person name="Tonon T."/>
            <person name="Tregear J.W."/>
            <person name="Valentin K."/>
            <person name="von Dassow P."/>
            <person name="Yamagishi T."/>
            <person name="Van de Peer Y."/>
            <person name="Wincker P."/>
        </authorList>
    </citation>
    <scope>NUCLEOTIDE SEQUENCE [LARGE SCALE GENOMIC DNA]</scope>
    <source>
        <strain evidence="4">Ec32 / CCAP1310/4</strain>
    </source>
</reference>
<feature type="compositionally biased region" description="Basic and acidic residues" evidence="1">
    <location>
        <begin position="94"/>
        <end position="112"/>
    </location>
</feature>
<keyword evidence="4" id="KW-1185">Reference proteome</keyword>
<feature type="transmembrane region" description="Helical" evidence="2">
    <location>
        <begin position="31"/>
        <end position="50"/>
    </location>
</feature>
<accession>D8LGG6</accession>
<dbReference type="EMBL" id="FN649760">
    <property type="protein sequence ID" value="CBN75741.1"/>
    <property type="molecule type" value="Genomic_DNA"/>
</dbReference>
<evidence type="ECO:0000313" key="4">
    <source>
        <dbReference type="Proteomes" id="UP000002630"/>
    </source>
</evidence>
<keyword evidence="2" id="KW-1133">Transmembrane helix</keyword>
<name>D8LGG6_ECTSI</name>
<sequence length="181" mass="19586">MGRIQAEIELEQLQREESGSAMTARNQVRTVTAGWLVGVILGWAAGFVLGCLFSPALGFMMVLPFVSGGVIGGLVYSQLRDKIRSLSRRPMPMEQEHQQPRGRSRSEDKQEFLRQLQGRSDPSATYLHMGTDDSTLPSGSFLRRVALGATHILVRSALDVTAAAACAMLGLGRGGGRTQGR</sequence>
<proteinExistence type="predicted"/>
<protein>
    <submittedName>
        <fullName evidence="3">Uncharacterized protein</fullName>
    </submittedName>
</protein>
<evidence type="ECO:0000256" key="2">
    <source>
        <dbReference type="SAM" id="Phobius"/>
    </source>
</evidence>
<keyword evidence="2" id="KW-0472">Membrane</keyword>
<dbReference type="Proteomes" id="UP000002630">
    <property type="component" value="Unassembled WGS sequence"/>
</dbReference>
<feature type="transmembrane region" description="Helical" evidence="2">
    <location>
        <begin position="56"/>
        <end position="79"/>
    </location>
</feature>
<feature type="region of interest" description="Disordered" evidence="1">
    <location>
        <begin position="86"/>
        <end position="114"/>
    </location>
</feature>
<dbReference type="InParanoid" id="D8LGG6"/>
<keyword evidence="2" id="KW-0812">Transmembrane</keyword>
<evidence type="ECO:0000256" key="1">
    <source>
        <dbReference type="SAM" id="MobiDB-lite"/>
    </source>
</evidence>
<gene>
    <name evidence="3" type="ORF">Esi_0167_0064</name>
</gene>
<evidence type="ECO:0000313" key="3">
    <source>
        <dbReference type="EMBL" id="CBN75741.1"/>
    </source>
</evidence>
<dbReference type="AlphaFoldDB" id="D8LGG6"/>
<organism evidence="3 4">
    <name type="scientific">Ectocarpus siliculosus</name>
    <name type="common">Brown alga</name>
    <name type="synonym">Conferva siliculosa</name>
    <dbReference type="NCBI Taxonomy" id="2880"/>
    <lineage>
        <taxon>Eukaryota</taxon>
        <taxon>Sar</taxon>
        <taxon>Stramenopiles</taxon>
        <taxon>Ochrophyta</taxon>
        <taxon>PX clade</taxon>
        <taxon>Phaeophyceae</taxon>
        <taxon>Ectocarpales</taxon>
        <taxon>Ectocarpaceae</taxon>
        <taxon>Ectocarpus</taxon>
    </lineage>
</organism>